<dbReference type="Pfam" id="PF02540">
    <property type="entry name" value="NAD_synthase"/>
    <property type="match status" value="1"/>
</dbReference>
<dbReference type="InterPro" id="IPR022310">
    <property type="entry name" value="NAD/GMP_synthase"/>
</dbReference>
<organism evidence="2">
    <name type="scientific">marine sediment metagenome</name>
    <dbReference type="NCBI Taxonomy" id="412755"/>
    <lineage>
        <taxon>unclassified sequences</taxon>
        <taxon>metagenomes</taxon>
        <taxon>ecological metagenomes</taxon>
    </lineage>
</organism>
<evidence type="ECO:0000313" key="2">
    <source>
        <dbReference type="EMBL" id="GAH47904.1"/>
    </source>
</evidence>
<dbReference type="AlphaFoldDB" id="X1H212"/>
<reference evidence="2" key="1">
    <citation type="journal article" date="2014" name="Front. Microbiol.">
        <title>High frequency of phylogenetically diverse reductive dehalogenase-homologous genes in deep subseafloor sedimentary metagenomes.</title>
        <authorList>
            <person name="Kawai M."/>
            <person name="Futagami T."/>
            <person name="Toyoda A."/>
            <person name="Takaki Y."/>
            <person name="Nishi S."/>
            <person name="Hori S."/>
            <person name="Arai W."/>
            <person name="Tsubouchi T."/>
            <person name="Morono Y."/>
            <person name="Uchiyama I."/>
            <person name="Ito T."/>
            <person name="Fujiyama A."/>
            <person name="Inagaki F."/>
            <person name="Takami H."/>
        </authorList>
    </citation>
    <scope>NUCLEOTIDE SEQUENCE</scope>
    <source>
        <strain evidence="2">Expedition CK06-06</strain>
    </source>
</reference>
<dbReference type="InterPro" id="IPR005232">
    <property type="entry name" value="LarE"/>
</dbReference>
<dbReference type="SUPFAM" id="SSF52402">
    <property type="entry name" value="Adenine nucleotide alpha hydrolases-like"/>
    <property type="match status" value="1"/>
</dbReference>
<protein>
    <recommendedName>
        <fullName evidence="1">NAD/GMP synthase domain-containing protein</fullName>
    </recommendedName>
</protein>
<dbReference type="PANTHER" id="PTHR43169:SF2">
    <property type="entry name" value="NAD_GMP SYNTHASE DOMAIN-CONTAINING PROTEIN"/>
    <property type="match status" value="1"/>
</dbReference>
<dbReference type="InterPro" id="IPR014729">
    <property type="entry name" value="Rossmann-like_a/b/a_fold"/>
</dbReference>
<name>X1H212_9ZZZZ</name>
<dbReference type="EMBL" id="BARU01024212">
    <property type="protein sequence ID" value="GAH47904.1"/>
    <property type="molecule type" value="Genomic_DNA"/>
</dbReference>
<sequence length="239" mass="27708">MIMDREKINKLKKILEDMGSVIIAFSGGVDSSFLLKVAENVLGKNVIAVTAKSLTYPRRELKDAKRIARSLNCRQIIIDSNELKIKEFRNNPKNRCYFCKKELFLKLISIKNKYKFNFVVDGTNYDDLNTFRPGLKALKELGIRSPLAEAGLTKEEIRKYSKILNLPTWNKPAFSCLSSRFPYGEEISEFKLKKIGKAESFLHSLGFRQVRVRYHYPIARIEIEKEEIPKILQSNIRKK</sequence>
<dbReference type="Gene3D" id="3.40.50.620">
    <property type="entry name" value="HUPs"/>
    <property type="match status" value="1"/>
</dbReference>
<dbReference type="InterPro" id="IPR052188">
    <property type="entry name" value="Ni-pincer_cofactor_biosynth"/>
</dbReference>
<dbReference type="GO" id="GO:0006163">
    <property type="term" value="P:purine nucleotide metabolic process"/>
    <property type="evidence" value="ECO:0007669"/>
    <property type="project" value="UniProtKB-ARBA"/>
</dbReference>
<feature type="domain" description="NAD/GMP synthase" evidence="1">
    <location>
        <begin position="18"/>
        <end position="82"/>
    </location>
</feature>
<dbReference type="PIRSF" id="PIRSF006661">
    <property type="entry name" value="PP-lp_UCP006661"/>
    <property type="match status" value="1"/>
</dbReference>
<gene>
    <name evidence="2" type="ORF">S03H2_39193</name>
</gene>
<comment type="caution">
    <text evidence="2">The sequence shown here is derived from an EMBL/GenBank/DDBJ whole genome shotgun (WGS) entry which is preliminary data.</text>
</comment>
<dbReference type="PANTHER" id="PTHR43169">
    <property type="entry name" value="EXSB FAMILY PROTEIN"/>
    <property type="match status" value="1"/>
</dbReference>
<proteinExistence type="predicted"/>
<dbReference type="GO" id="GO:0016783">
    <property type="term" value="F:sulfurtransferase activity"/>
    <property type="evidence" value="ECO:0007669"/>
    <property type="project" value="InterPro"/>
</dbReference>
<dbReference type="NCBIfam" id="TIGR00268">
    <property type="entry name" value="ATP-dependent sacrificial sulfur transferase LarE"/>
    <property type="match status" value="1"/>
</dbReference>
<dbReference type="CDD" id="cd01990">
    <property type="entry name" value="LarE-like"/>
    <property type="match status" value="1"/>
</dbReference>
<evidence type="ECO:0000259" key="1">
    <source>
        <dbReference type="Pfam" id="PF02540"/>
    </source>
</evidence>
<accession>X1H212</accession>